<feature type="binding site" evidence="13">
    <location>
        <position position="210"/>
    </location>
    <ligand>
        <name>FAD</name>
        <dbReference type="ChEBI" id="CHEBI:57692"/>
    </ligand>
</feature>
<comment type="subcellular location">
    <subcellularLocation>
        <location evidence="3">Peroxisome</location>
    </subcellularLocation>
</comment>
<keyword evidence="7" id="KW-0276">Fatty acid metabolism</keyword>
<dbReference type="OrthoDB" id="434460at2759"/>
<evidence type="ECO:0000256" key="1">
    <source>
        <dbReference type="ARBA" id="ARBA00001201"/>
    </source>
</evidence>
<dbReference type="InterPro" id="IPR009100">
    <property type="entry name" value="AcylCoA_DH/oxidase_NM_dom_sf"/>
</dbReference>
<comment type="catalytic activity">
    <reaction evidence="1">
        <text>a 2,3-saturated acyl-CoA + O2 = a (2E)-enoyl-CoA + H2O2</text>
        <dbReference type="Rhea" id="RHEA:38959"/>
        <dbReference type="ChEBI" id="CHEBI:15379"/>
        <dbReference type="ChEBI" id="CHEBI:16240"/>
        <dbReference type="ChEBI" id="CHEBI:58856"/>
        <dbReference type="ChEBI" id="CHEBI:65111"/>
        <dbReference type="EC" id="1.3.3.6"/>
    </reaction>
</comment>
<evidence type="ECO:0000256" key="4">
    <source>
        <dbReference type="ARBA" id="ARBA00006288"/>
    </source>
</evidence>
<dbReference type="Pfam" id="PF22924">
    <property type="entry name" value="ACOX_C_alpha1"/>
    <property type="match status" value="1"/>
</dbReference>
<dbReference type="GO" id="GO:0005504">
    <property type="term" value="F:fatty acid binding"/>
    <property type="evidence" value="ECO:0007669"/>
    <property type="project" value="TreeGrafter"/>
</dbReference>
<comment type="cofactor">
    <cofactor evidence="2">
        <name>FAD</name>
        <dbReference type="ChEBI" id="CHEBI:57692"/>
    </cofactor>
</comment>
<evidence type="ECO:0000256" key="13">
    <source>
        <dbReference type="PIRSR" id="PIRSR000168-2"/>
    </source>
</evidence>
<dbReference type="InParanoid" id="A0A078ATD9"/>
<dbReference type="Pfam" id="PF01756">
    <property type="entry name" value="ACOX"/>
    <property type="match status" value="1"/>
</dbReference>
<dbReference type="AlphaFoldDB" id="A0A078ATD9"/>
<gene>
    <name evidence="17" type="primary">Contig4000.g4283</name>
    <name evidence="17" type="ORF">STYLEM_14557</name>
</gene>
<evidence type="ECO:0000256" key="6">
    <source>
        <dbReference type="ARBA" id="ARBA00022827"/>
    </source>
</evidence>
<dbReference type="Pfam" id="PF14749">
    <property type="entry name" value="Acyl-CoA_ox_N"/>
    <property type="match status" value="1"/>
</dbReference>
<evidence type="ECO:0000256" key="12">
    <source>
        <dbReference type="PIRSR" id="PIRSR000168-1"/>
    </source>
</evidence>
<dbReference type="GO" id="GO:0003997">
    <property type="term" value="F:acyl-CoA oxidase activity"/>
    <property type="evidence" value="ECO:0007669"/>
    <property type="project" value="UniProtKB-EC"/>
</dbReference>
<reference evidence="17 18" key="1">
    <citation type="submission" date="2014-06" db="EMBL/GenBank/DDBJ databases">
        <authorList>
            <person name="Swart Estienne"/>
        </authorList>
    </citation>
    <scope>NUCLEOTIDE SEQUENCE [LARGE SCALE GENOMIC DNA]</scope>
    <source>
        <strain evidence="17 18">130c</strain>
    </source>
</reference>
<evidence type="ECO:0000256" key="9">
    <source>
        <dbReference type="ARBA" id="ARBA00023098"/>
    </source>
</evidence>
<evidence type="ECO:0000256" key="5">
    <source>
        <dbReference type="ARBA" id="ARBA00022630"/>
    </source>
</evidence>
<keyword evidence="5 11" id="KW-0285">Flavoprotein</keyword>
<accession>A0A078ATD9</accession>
<keyword evidence="6 11" id="KW-0274">FAD</keyword>
<feature type="domain" description="Acyl-coenzyme A oxidase N-terminal" evidence="15">
    <location>
        <begin position="36"/>
        <end position="155"/>
    </location>
</feature>
<organism evidence="17 18">
    <name type="scientific">Stylonychia lemnae</name>
    <name type="common">Ciliate</name>
    <dbReference type="NCBI Taxonomy" id="5949"/>
    <lineage>
        <taxon>Eukaryota</taxon>
        <taxon>Sar</taxon>
        <taxon>Alveolata</taxon>
        <taxon>Ciliophora</taxon>
        <taxon>Intramacronucleata</taxon>
        <taxon>Spirotrichea</taxon>
        <taxon>Stichotrichia</taxon>
        <taxon>Sporadotrichida</taxon>
        <taxon>Oxytrichidae</taxon>
        <taxon>Stylonychinae</taxon>
        <taxon>Stylonychia</taxon>
    </lineage>
</organism>
<keyword evidence="18" id="KW-1185">Reference proteome</keyword>
<dbReference type="InterPro" id="IPR036250">
    <property type="entry name" value="AcylCo_DH-like_C"/>
</dbReference>
<dbReference type="FunFam" id="2.40.110.10:FF:000003">
    <property type="entry name" value="Acyl-coenzyme A oxidase"/>
    <property type="match status" value="1"/>
</dbReference>
<evidence type="ECO:0000259" key="16">
    <source>
        <dbReference type="Pfam" id="PF22924"/>
    </source>
</evidence>
<evidence type="ECO:0000256" key="7">
    <source>
        <dbReference type="ARBA" id="ARBA00022832"/>
    </source>
</evidence>
<dbReference type="FunFam" id="1.20.140.10:FF:000007">
    <property type="entry name" value="Acyl-coenzyme A oxidase"/>
    <property type="match status" value="1"/>
</dbReference>
<dbReference type="OMA" id="TVHELTM"/>
<dbReference type="InterPro" id="IPR037069">
    <property type="entry name" value="AcylCoA_DH/ox_N_sf"/>
</dbReference>
<dbReference type="InterPro" id="IPR012258">
    <property type="entry name" value="Acyl-CoA_oxidase"/>
</dbReference>
<dbReference type="PANTHER" id="PTHR10909">
    <property type="entry name" value="ELECTRON TRANSPORT OXIDOREDUCTASE"/>
    <property type="match status" value="1"/>
</dbReference>
<dbReference type="FunFam" id="1.20.140.10:FF:000015">
    <property type="entry name" value="Acyl-coenzyme A oxidase"/>
    <property type="match status" value="1"/>
</dbReference>
<evidence type="ECO:0000259" key="14">
    <source>
        <dbReference type="Pfam" id="PF01756"/>
    </source>
</evidence>
<feature type="domain" description="Acyl-CoA oxidase C-terminal" evidence="14">
    <location>
        <begin position="513"/>
        <end position="688"/>
    </location>
</feature>
<keyword evidence="10" id="KW-0576">Peroxisome</keyword>
<dbReference type="SUPFAM" id="SSF56645">
    <property type="entry name" value="Acyl-CoA dehydrogenase NM domain-like"/>
    <property type="match status" value="1"/>
</dbReference>
<feature type="active site" description="Proton acceptor" evidence="12">
    <location>
        <position position="454"/>
    </location>
</feature>
<sequence>MESNKTSQEQKPKVGSIKNKIVAQDLEEERKKANFDIKELTESYFGGKEKLEQHNDHISVMENDPILRNTEKWYDMTREEQIEHNFKRARRTYEINKEKYYHNYEVSYIPWFSAMFQGIFPFGLTMSMFSLCIQQLGDDEQVAKWLPLVKQMKMIGCYAQTELGHGSNVAVILEQVQYFQGLETTATFDKEKDEFILNSPTITSTKFWPGELGKFGGWAVVYAKMIINGKNHGVQPFMLQMRDTETYETLPGIECGDIGPKFGYASKDNGYLILKNVRIPRSNLLQRYVNVDREGHFTIKGDLRSLYSVMMFIRVSIAIGAAKTLGVALTIGTRYAVVRRQFSTQDGTKIERKLLDYQTHQFKYTPLLAYTYAFNFTSLALMEMHQQLLKDMKTGNFGLLDLAHHLSSGYKASYTRICYDGIDTIRQSCGGAGFLAWSGLPTLQTDYAPNTTFEGDNTVMHQQSARLILKTIKNIQRGFKPTGIFDYFNKFEELLSKKGQVKGSADLLCLVNLENALAVRSAFKIKTTAMKMATSQLSENEKANSAFSVDMVSMAHAHIMYVTFKYFLNHIENHPYKCPKVKENLKNLARVYALTELLQDSVSLYETGFFTVGNAQHLLEAQKEAIAIVRPQMIPLVEALAVPDSYIVSAIGNSYGDIYETQLEWAKNSKLNQTSVLPGIKEHILPILHGKL</sequence>
<dbReference type="PIRSF" id="PIRSF000168">
    <property type="entry name" value="Acyl-CoA_oxidase"/>
    <property type="match status" value="1"/>
</dbReference>
<dbReference type="EMBL" id="CCKQ01013776">
    <property type="protein sequence ID" value="CDW85479.1"/>
    <property type="molecule type" value="Genomic_DNA"/>
</dbReference>
<dbReference type="PANTHER" id="PTHR10909:SF250">
    <property type="entry name" value="PEROXISOMAL ACYL-COENZYME A OXIDASE 1"/>
    <property type="match status" value="1"/>
</dbReference>
<evidence type="ECO:0000256" key="3">
    <source>
        <dbReference type="ARBA" id="ARBA00004275"/>
    </source>
</evidence>
<evidence type="ECO:0000256" key="11">
    <source>
        <dbReference type="PIRNR" id="PIRNR000168"/>
    </source>
</evidence>
<protein>
    <recommendedName>
        <fullName evidence="11">Acyl-coenzyme A oxidase</fullName>
    </recommendedName>
</protein>
<dbReference type="GO" id="GO:0005777">
    <property type="term" value="C:peroxisome"/>
    <property type="evidence" value="ECO:0007669"/>
    <property type="project" value="UniProtKB-SubCell"/>
</dbReference>
<evidence type="ECO:0000259" key="15">
    <source>
        <dbReference type="Pfam" id="PF14749"/>
    </source>
</evidence>
<dbReference type="InterPro" id="IPR055060">
    <property type="entry name" value="ACOX_C_alpha1"/>
</dbReference>
<feature type="binding site" evidence="13">
    <location>
        <position position="161"/>
    </location>
    <ligand>
        <name>FAD</name>
        <dbReference type="ChEBI" id="CHEBI:57692"/>
    </ligand>
</feature>
<dbReference type="InterPro" id="IPR029320">
    <property type="entry name" value="Acyl-CoA_ox_N"/>
</dbReference>
<comment type="similarity">
    <text evidence="4 11">Belongs to the acyl-CoA oxidase family.</text>
</comment>
<dbReference type="Gene3D" id="1.10.540.10">
    <property type="entry name" value="Acyl-CoA dehydrogenase/oxidase, N-terminal domain"/>
    <property type="match status" value="1"/>
</dbReference>
<evidence type="ECO:0000313" key="17">
    <source>
        <dbReference type="EMBL" id="CDW85479.1"/>
    </source>
</evidence>
<dbReference type="GO" id="GO:0071949">
    <property type="term" value="F:FAD binding"/>
    <property type="evidence" value="ECO:0007669"/>
    <property type="project" value="InterPro"/>
</dbReference>
<dbReference type="Gene3D" id="1.20.140.10">
    <property type="entry name" value="Butyryl-CoA Dehydrogenase, subunit A, domain 3"/>
    <property type="match status" value="2"/>
</dbReference>
<evidence type="ECO:0000313" key="18">
    <source>
        <dbReference type="Proteomes" id="UP000039865"/>
    </source>
</evidence>
<dbReference type="GO" id="GO:0033540">
    <property type="term" value="P:fatty acid beta-oxidation using acyl-CoA oxidase"/>
    <property type="evidence" value="ECO:0007669"/>
    <property type="project" value="TreeGrafter"/>
</dbReference>
<dbReference type="Gene3D" id="2.40.110.10">
    <property type="entry name" value="Butyryl-CoA Dehydrogenase, subunit A, domain 2"/>
    <property type="match status" value="1"/>
</dbReference>
<dbReference type="Proteomes" id="UP000039865">
    <property type="component" value="Unassembled WGS sequence"/>
</dbReference>
<keyword evidence="9" id="KW-0443">Lipid metabolism</keyword>
<dbReference type="InterPro" id="IPR002655">
    <property type="entry name" value="Acyl-CoA_oxidase_C"/>
</dbReference>
<keyword evidence="8" id="KW-0560">Oxidoreductase</keyword>
<dbReference type="SUPFAM" id="SSF47203">
    <property type="entry name" value="Acyl-CoA dehydrogenase C-terminal domain-like"/>
    <property type="match status" value="2"/>
</dbReference>
<evidence type="ECO:0000256" key="10">
    <source>
        <dbReference type="ARBA" id="ARBA00023140"/>
    </source>
</evidence>
<name>A0A078ATD9_STYLE</name>
<dbReference type="GO" id="GO:0055088">
    <property type="term" value="P:lipid homeostasis"/>
    <property type="evidence" value="ECO:0007669"/>
    <property type="project" value="TreeGrafter"/>
</dbReference>
<proteinExistence type="inferred from homology"/>
<feature type="domain" description="Acyl-CoA oxidase C-alpha1" evidence="16">
    <location>
        <begin position="307"/>
        <end position="469"/>
    </location>
</feature>
<dbReference type="InterPro" id="IPR046373">
    <property type="entry name" value="Acyl-CoA_Oxase/DH_mid-dom_sf"/>
</dbReference>
<evidence type="ECO:0000256" key="2">
    <source>
        <dbReference type="ARBA" id="ARBA00001974"/>
    </source>
</evidence>
<evidence type="ECO:0000256" key="8">
    <source>
        <dbReference type="ARBA" id="ARBA00023002"/>
    </source>
</evidence>